<evidence type="ECO:0000256" key="4">
    <source>
        <dbReference type="ARBA" id="ARBA00022801"/>
    </source>
</evidence>
<dbReference type="InterPro" id="IPR017853">
    <property type="entry name" value="GH"/>
</dbReference>
<protein>
    <recommendedName>
        <fullName evidence="3 6">Arabinogalactan endo-beta-1,4-galactanase</fullName>
        <ecNumber evidence="3 6">3.2.1.89</ecNumber>
    </recommendedName>
</protein>
<proteinExistence type="inferred from homology"/>
<dbReference type="AlphaFoldDB" id="A0A4R5AL42"/>
<dbReference type="InterPro" id="IPR006311">
    <property type="entry name" value="TAT_signal"/>
</dbReference>
<evidence type="ECO:0000259" key="8">
    <source>
        <dbReference type="PROSITE" id="PS50022"/>
    </source>
</evidence>
<dbReference type="EC" id="3.2.1.89" evidence="3 6"/>
<dbReference type="OrthoDB" id="3981930at2"/>
<keyword evidence="5 6" id="KW-0326">Glycosidase</keyword>
<organism evidence="9 10">
    <name type="scientific">Jiangella aurantiaca</name>
    <dbReference type="NCBI Taxonomy" id="2530373"/>
    <lineage>
        <taxon>Bacteria</taxon>
        <taxon>Bacillati</taxon>
        <taxon>Actinomycetota</taxon>
        <taxon>Actinomycetes</taxon>
        <taxon>Jiangellales</taxon>
        <taxon>Jiangellaceae</taxon>
        <taxon>Jiangella</taxon>
    </lineage>
</organism>
<gene>
    <name evidence="9" type="ORF">E1262_01615</name>
</gene>
<dbReference type="InterPro" id="IPR011683">
    <property type="entry name" value="Glyco_hydro_53"/>
</dbReference>
<evidence type="ECO:0000256" key="7">
    <source>
        <dbReference type="SAM" id="MobiDB-lite"/>
    </source>
</evidence>
<dbReference type="SUPFAM" id="SSF49785">
    <property type="entry name" value="Galactose-binding domain-like"/>
    <property type="match status" value="1"/>
</dbReference>
<dbReference type="PROSITE" id="PS50022">
    <property type="entry name" value="FA58C_3"/>
    <property type="match status" value="1"/>
</dbReference>
<sequence length="802" mass="84976">MARNRPIRTFVSVAAALAVGAASGGATTPAAALFGDVEIKPIESNIAERPWASVEAGSGADSSRLAIDQNADTAWIAADSGAQWLTLDLGGIYDNIRKVEVVFPDSGAVYQYVVEASGDGDDWTVIADRSDNAAPGRGGVELLTRPDTRYIRVTITGTSPGATVGVSEISAYNYLRDDVVLGADLSYIDDFQNRQYWVHPLEEDRGAGPFLLDVAQDRGMELVRLRIFNEPRSESSGSPVNPPRQGPERSLQSAKWIKERGLELAIDFHYSDSWADPGKQAKPRAWAELPFDELVDAVYGYTHDYIRQLVDQGTTPDKVAIGNEVNNGFLWGSEAAGMTTGPVVGTANPAYFRNQPGIYQSQPGGGLLWPYMNSDDPVEQRLYSEAFDRFAELQAAGIRAVRDASPSTLVEIHSLTGSGIGPVVGPGVGNQEISGIEKAMEMWSQTLSRLEDEHGVFPDIIGQSYYPEYHGTMEQLEHNLHTVASAYPEVQLVVAETSYPASGGGGAPMPNAIYPRTIQGQADAIQRVFQATNDVINNQGKGVLTWEPASWQSMFRSVPGMANTFEPHSSIDIYNKSRATHVMEDRVYRTVLVGAEPALPETVQVLTTADGSIASVPVDWDEVSADGTDTTGRVAVSGSTEFGGVTALVDVIDDYVTPACGERVSGRHLGPLTIDSGVTCIERATIAGPVTVGPGASVVITNGQVTGPVTSQGDGVVVVCGTRVTGPLTIQRASSVTLGNPIVGCEPNTVTGPVSVNDVSGWNVIAGNRITGPLACSGNDPAPVNNGSINTAGRKSGQCAGL</sequence>
<keyword evidence="10" id="KW-1185">Reference proteome</keyword>
<evidence type="ECO:0000256" key="6">
    <source>
        <dbReference type="RuleBase" id="RU361192"/>
    </source>
</evidence>
<dbReference type="Gene3D" id="2.60.120.260">
    <property type="entry name" value="Galactose-binding domain-like"/>
    <property type="match status" value="1"/>
</dbReference>
<dbReference type="InterPro" id="IPR008979">
    <property type="entry name" value="Galactose-bd-like_sf"/>
</dbReference>
<dbReference type="SUPFAM" id="SSF51445">
    <property type="entry name" value="(Trans)glycosidases"/>
    <property type="match status" value="1"/>
</dbReference>
<dbReference type="GO" id="GO:0045490">
    <property type="term" value="P:pectin catabolic process"/>
    <property type="evidence" value="ECO:0007669"/>
    <property type="project" value="TreeGrafter"/>
</dbReference>
<dbReference type="Proteomes" id="UP000295217">
    <property type="component" value="Unassembled WGS sequence"/>
</dbReference>
<keyword evidence="6" id="KW-0732">Signal</keyword>
<evidence type="ECO:0000256" key="1">
    <source>
        <dbReference type="ARBA" id="ARBA00001695"/>
    </source>
</evidence>
<evidence type="ECO:0000256" key="5">
    <source>
        <dbReference type="ARBA" id="ARBA00023295"/>
    </source>
</evidence>
<dbReference type="PROSITE" id="PS51318">
    <property type="entry name" value="TAT"/>
    <property type="match status" value="1"/>
</dbReference>
<comment type="catalytic activity">
    <reaction evidence="1 6">
        <text>The enzyme specifically hydrolyzes (1-&gt;4)-beta-D-galactosidic linkages in type I arabinogalactans.</text>
        <dbReference type="EC" id="3.2.1.89"/>
    </reaction>
</comment>
<name>A0A4R5AL42_9ACTN</name>
<dbReference type="InterPro" id="IPR000421">
    <property type="entry name" value="FA58C"/>
</dbReference>
<dbReference type="Pfam" id="PF00754">
    <property type="entry name" value="F5_F8_type_C"/>
    <property type="match status" value="1"/>
</dbReference>
<dbReference type="PANTHER" id="PTHR34983">
    <property type="entry name" value="ARABINOGALACTAN ENDO-BETA-1,4-GALACTANASE A"/>
    <property type="match status" value="1"/>
</dbReference>
<keyword evidence="4 6" id="KW-0378">Hydrolase</keyword>
<dbReference type="InterPro" id="IPR011081">
    <property type="entry name" value="Big_4"/>
</dbReference>
<evidence type="ECO:0000256" key="3">
    <source>
        <dbReference type="ARBA" id="ARBA00012556"/>
    </source>
</evidence>
<evidence type="ECO:0000256" key="2">
    <source>
        <dbReference type="ARBA" id="ARBA00010687"/>
    </source>
</evidence>
<evidence type="ECO:0000313" key="9">
    <source>
        <dbReference type="EMBL" id="TDD72585.1"/>
    </source>
</evidence>
<feature type="signal peptide" evidence="6">
    <location>
        <begin position="1"/>
        <end position="26"/>
    </location>
</feature>
<dbReference type="EMBL" id="SMLB01000002">
    <property type="protein sequence ID" value="TDD72585.1"/>
    <property type="molecule type" value="Genomic_DNA"/>
</dbReference>
<reference evidence="9 10" key="1">
    <citation type="submission" date="2019-02" db="EMBL/GenBank/DDBJ databases">
        <title>Draft genome sequences of novel Actinobacteria.</title>
        <authorList>
            <person name="Sahin N."/>
            <person name="Ay H."/>
            <person name="Saygin H."/>
        </authorList>
    </citation>
    <scope>NUCLEOTIDE SEQUENCE [LARGE SCALE GENOMIC DNA]</scope>
    <source>
        <strain evidence="9 10">8K307</strain>
    </source>
</reference>
<evidence type="ECO:0000313" key="10">
    <source>
        <dbReference type="Proteomes" id="UP000295217"/>
    </source>
</evidence>
<dbReference type="PANTHER" id="PTHR34983:SF1">
    <property type="entry name" value="ARABINOGALACTAN ENDO-BETA-1,4-GALACTANASE A"/>
    <property type="match status" value="1"/>
</dbReference>
<accession>A0A4R5AL42</accession>
<comment type="caution">
    <text evidence="9">The sequence shown here is derived from an EMBL/GenBank/DDBJ whole genome shotgun (WGS) entry which is preliminary data.</text>
</comment>
<dbReference type="Pfam" id="PF07532">
    <property type="entry name" value="Big_4"/>
    <property type="match status" value="1"/>
</dbReference>
<feature type="domain" description="F5/8 type C" evidence="8">
    <location>
        <begin position="26"/>
        <end position="174"/>
    </location>
</feature>
<feature type="chain" id="PRO_5039759259" description="Arabinogalactan endo-beta-1,4-galactanase" evidence="6">
    <location>
        <begin position="27"/>
        <end position="802"/>
    </location>
</feature>
<dbReference type="GO" id="GO:0015926">
    <property type="term" value="F:glucosidase activity"/>
    <property type="evidence" value="ECO:0007669"/>
    <property type="project" value="InterPro"/>
</dbReference>
<dbReference type="Pfam" id="PF07745">
    <property type="entry name" value="Glyco_hydro_53"/>
    <property type="match status" value="2"/>
</dbReference>
<comment type="similarity">
    <text evidence="2 6">Belongs to the glycosyl hydrolase 53 family.</text>
</comment>
<dbReference type="Gene3D" id="3.20.20.80">
    <property type="entry name" value="Glycosidases"/>
    <property type="match status" value="1"/>
</dbReference>
<feature type="region of interest" description="Disordered" evidence="7">
    <location>
        <begin position="232"/>
        <end position="252"/>
    </location>
</feature>
<dbReference type="GO" id="GO:0031218">
    <property type="term" value="F:arabinogalactan endo-1,4-beta-galactosidase activity"/>
    <property type="evidence" value="ECO:0007669"/>
    <property type="project" value="UniProtKB-EC"/>
</dbReference>